<accession>A0A8S3SKX7</accession>
<dbReference type="InterPro" id="IPR049050">
    <property type="entry name" value="nSTAND3"/>
</dbReference>
<gene>
    <name evidence="3" type="ORF">MEDL_35643</name>
</gene>
<evidence type="ECO:0008006" key="5">
    <source>
        <dbReference type="Google" id="ProtNLM"/>
    </source>
</evidence>
<evidence type="ECO:0000313" key="3">
    <source>
        <dbReference type="EMBL" id="CAG2222347.1"/>
    </source>
</evidence>
<dbReference type="Gene3D" id="3.40.50.300">
    <property type="entry name" value="P-loop containing nucleotide triphosphate hydrolases"/>
    <property type="match status" value="1"/>
</dbReference>
<evidence type="ECO:0000259" key="1">
    <source>
        <dbReference type="Pfam" id="PF18738"/>
    </source>
</evidence>
<sequence>MVIAWIGKKCINIRLTQGCFKAVRVIFDKEFPPLQLHGKINNSKEKILLTDLKDRWRIINQAQWYLLFPSNGIPESKNFDITLMICLIRNLAKIPQPSQGFNSLPPPNEITPGADLARIKFYRNQFAHMIDSKMDDINFNQYWIEISNAIGRLGGQSMVIECYDLKKKILDQSNIEIMLEIKRAAEDITELKQLLKERTILVQNSKMNDLYISLTRQEKSAYELLQEDNMVVLSGKEGSGKTSLAFHLMKEVEEHLSKSEKPAKSVEIKDIADLKVMLNEKGQLIIFIDDPFGKSNLDKSLLQEWMRYFEILRPKLEGGSVFLIFSIRSSILEECKEELWKETIFRKTKVIDLSSDELKLDQREKWLMLQGFCRNKQIEMSYDSDKDFIVEKDRPAMIHVNVIGSISHTDPVIGFPQSSVQQIRIHQKIYATMVIMLMNGGTIDLDTLEEGDTKDSVCQSLDMKLRRTDLKNVLLNENQYFIKVASSSFGFSHETILESILMSYADEPQWQDLIMKLATDDIFLEFIRSSEYVPKQGEVCVKLREQLDEEFLNKLLSIFSKKKYQIPWLYNDHYVFNIAAEIYILQHPAILNEKLSKLLWRKIMEDEIINTAERLYFFFVNSCSHGNHCLQTTEGDTILHIFVSSLPSPLILEKILSADQNLLNIQNKEGMTALMMVNKEECSKVLYNEECLKVLMKHKPAVNIRDHKNNSVLHHLLNRKILDQLFQKRSFNKTSHY</sequence>
<feature type="domain" description="Novel STAND NTPase 3" evidence="2">
    <location>
        <begin position="215"/>
        <end position="367"/>
    </location>
</feature>
<dbReference type="Gene3D" id="1.25.40.20">
    <property type="entry name" value="Ankyrin repeat-containing domain"/>
    <property type="match status" value="1"/>
</dbReference>
<dbReference type="SUPFAM" id="SSF52540">
    <property type="entry name" value="P-loop containing nucleoside triphosphate hydrolases"/>
    <property type="match status" value="1"/>
</dbReference>
<dbReference type="Pfam" id="PF20720">
    <property type="entry name" value="nSTAND3"/>
    <property type="match status" value="1"/>
</dbReference>
<reference evidence="3" key="1">
    <citation type="submission" date="2021-03" db="EMBL/GenBank/DDBJ databases">
        <authorList>
            <person name="Bekaert M."/>
        </authorList>
    </citation>
    <scope>NUCLEOTIDE SEQUENCE</scope>
</reference>
<name>A0A8S3SKX7_MYTED</name>
<organism evidence="3 4">
    <name type="scientific">Mytilus edulis</name>
    <name type="common">Blue mussel</name>
    <dbReference type="NCBI Taxonomy" id="6550"/>
    <lineage>
        <taxon>Eukaryota</taxon>
        <taxon>Metazoa</taxon>
        <taxon>Spiralia</taxon>
        <taxon>Lophotrochozoa</taxon>
        <taxon>Mollusca</taxon>
        <taxon>Bivalvia</taxon>
        <taxon>Autobranchia</taxon>
        <taxon>Pteriomorphia</taxon>
        <taxon>Mytilida</taxon>
        <taxon>Mytiloidea</taxon>
        <taxon>Mytilidae</taxon>
        <taxon>Mytilinae</taxon>
        <taxon>Mytilus</taxon>
    </lineage>
</organism>
<protein>
    <recommendedName>
        <fullName evidence="5">DZIP3-like HEPN domain-containing protein</fullName>
    </recommendedName>
</protein>
<dbReference type="Proteomes" id="UP000683360">
    <property type="component" value="Unassembled WGS sequence"/>
</dbReference>
<dbReference type="SUPFAM" id="SSF48403">
    <property type="entry name" value="Ankyrin repeat"/>
    <property type="match status" value="1"/>
</dbReference>
<comment type="caution">
    <text evidence="3">The sequence shown here is derived from an EMBL/GenBank/DDBJ whole genome shotgun (WGS) entry which is preliminary data.</text>
</comment>
<evidence type="ECO:0000259" key="2">
    <source>
        <dbReference type="Pfam" id="PF20720"/>
    </source>
</evidence>
<dbReference type="InterPro" id="IPR027417">
    <property type="entry name" value="P-loop_NTPase"/>
</dbReference>
<dbReference type="AlphaFoldDB" id="A0A8S3SKX7"/>
<proteinExistence type="predicted"/>
<dbReference type="InterPro" id="IPR041249">
    <property type="entry name" value="HEPN_DZIP3"/>
</dbReference>
<dbReference type="OrthoDB" id="6140587at2759"/>
<dbReference type="EMBL" id="CAJPWZ010001742">
    <property type="protein sequence ID" value="CAG2222347.1"/>
    <property type="molecule type" value="Genomic_DNA"/>
</dbReference>
<feature type="domain" description="DZIP3-like HEPN" evidence="1">
    <location>
        <begin position="35"/>
        <end position="173"/>
    </location>
</feature>
<dbReference type="InterPro" id="IPR036770">
    <property type="entry name" value="Ankyrin_rpt-contain_sf"/>
</dbReference>
<dbReference type="Pfam" id="PF18738">
    <property type="entry name" value="HEPN_DZIP3"/>
    <property type="match status" value="1"/>
</dbReference>
<keyword evidence="4" id="KW-1185">Reference proteome</keyword>
<evidence type="ECO:0000313" key="4">
    <source>
        <dbReference type="Proteomes" id="UP000683360"/>
    </source>
</evidence>